<sequence length="123" mass="13301">MSSPAPVVAVLGLPWDHKEVPAHLRETVKIGLENMGNMAKDAGFDCTFIPVTPEDDPSVLRDALKSRPYVVVCIGFGVRAQPQLTELFEKAIEGVRTAAPQAKLVFNTSPDTTLNALKRGLSM</sequence>
<evidence type="ECO:0000313" key="1">
    <source>
        <dbReference type="EMBL" id="PRP78507.1"/>
    </source>
</evidence>
<evidence type="ECO:0000313" key="2">
    <source>
        <dbReference type="Proteomes" id="UP000241769"/>
    </source>
</evidence>
<reference evidence="1 2" key="1">
    <citation type="journal article" date="2018" name="Genome Biol. Evol.">
        <title>Multiple Roots of Fruiting Body Formation in Amoebozoa.</title>
        <authorList>
            <person name="Hillmann F."/>
            <person name="Forbes G."/>
            <person name="Novohradska S."/>
            <person name="Ferling I."/>
            <person name="Riege K."/>
            <person name="Groth M."/>
            <person name="Westermann M."/>
            <person name="Marz M."/>
            <person name="Spaller T."/>
            <person name="Winckler T."/>
            <person name="Schaap P."/>
            <person name="Glockner G."/>
        </authorList>
    </citation>
    <scope>NUCLEOTIDE SEQUENCE [LARGE SCALE GENOMIC DNA]</scope>
    <source>
        <strain evidence="1 2">Jena</strain>
    </source>
</reference>
<dbReference type="InParanoid" id="A0A2P6N3H6"/>
<accession>A0A2P6N3H6</accession>
<name>A0A2P6N3H6_9EUKA</name>
<dbReference type="EMBL" id="MDYQ01000219">
    <property type="protein sequence ID" value="PRP78507.1"/>
    <property type="molecule type" value="Genomic_DNA"/>
</dbReference>
<organism evidence="1 2">
    <name type="scientific">Planoprotostelium fungivorum</name>
    <dbReference type="NCBI Taxonomy" id="1890364"/>
    <lineage>
        <taxon>Eukaryota</taxon>
        <taxon>Amoebozoa</taxon>
        <taxon>Evosea</taxon>
        <taxon>Variosea</taxon>
        <taxon>Cavosteliida</taxon>
        <taxon>Cavosteliaceae</taxon>
        <taxon>Planoprotostelium</taxon>
    </lineage>
</organism>
<comment type="caution">
    <text evidence="1">The sequence shown here is derived from an EMBL/GenBank/DDBJ whole genome shotgun (WGS) entry which is preliminary data.</text>
</comment>
<dbReference type="AlphaFoldDB" id="A0A2P6N3H6"/>
<protein>
    <submittedName>
        <fullName evidence="1">Uncharacterized protein</fullName>
    </submittedName>
</protein>
<dbReference type="Proteomes" id="UP000241769">
    <property type="component" value="Unassembled WGS sequence"/>
</dbReference>
<gene>
    <name evidence="1" type="ORF">PROFUN_13525</name>
</gene>
<proteinExistence type="predicted"/>
<dbReference type="OrthoDB" id="2781894at2759"/>
<keyword evidence="2" id="KW-1185">Reference proteome</keyword>